<reference evidence="1 2" key="1">
    <citation type="submission" date="2015-03" db="EMBL/GenBank/DDBJ databases">
        <title>Comparative analysis of the OM43 clade including a novel species from Red Sea uncovers genomic and metabolic diversity among marine methylotrophs.</title>
        <authorList>
            <person name="Jimenez-Infante F."/>
            <person name="Ngugi D.K."/>
            <person name="Vinu M."/>
            <person name="Alam I."/>
            <person name="Kamau A."/>
            <person name="Blom J."/>
            <person name="Bajic V.B."/>
            <person name="Stingl U."/>
        </authorList>
    </citation>
    <scope>NUCLEOTIDE SEQUENCE [LARGE SCALE GENOMIC DNA]</scope>
    <source>
        <strain evidence="1 2">MBRSH7</strain>
    </source>
</reference>
<dbReference type="PROSITE" id="PS51257">
    <property type="entry name" value="PROKAR_LIPOPROTEIN"/>
    <property type="match status" value="1"/>
</dbReference>
<protein>
    <recommendedName>
        <fullName evidence="3">Lipoprotein</fullName>
    </recommendedName>
</protein>
<evidence type="ECO:0008006" key="3">
    <source>
        <dbReference type="Google" id="ProtNLM"/>
    </source>
</evidence>
<dbReference type="EMBL" id="CP011002">
    <property type="protein sequence ID" value="AKO65538.1"/>
    <property type="molecule type" value="Genomic_DNA"/>
</dbReference>
<gene>
    <name evidence="1" type="ORF">VI33_01950</name>
</gene>
<dbReference type="PATRIC" id="fig|1623450.3.peg.388"/>
<sequence length="235" mass="27482">MFHKIFYLIILIFISSCSSNQIKSPTSQYDKSSVNQFAKTDFDRMADLEIRENLQSLEILALKFYKRNPNQLKKTTQDDAEKMVNWIFHGDHSNEFEQLQNKKDVESLNLVFDESFNGDRVLALMIGLKTMLLKSHGNKTDFYLFDKLDPQNIYNVARNIEVVLWKLSSKKMENGEPFLISNSINENEQNLSFEREFGKIIGRTDYFAYTLSEKTERTITRAVQSVSTRLFLPFI</sequence>
<name>A0A0H4J175_9PROT</name>
<evidence type="ECO:0000313" key="2">
    <source>
        <dbReference type="Proteomes" id="UP000066549"/>
    </source>
</evidence>
<dbReference type="Proteomes" id="UP000066549">
    <property type="component" value="Chromosome"/>
</dbReference>
<evidence type="ECO:0000313" key="1">
    <source>
        <dbReference type="EMBL" id="AKO65538.1"/>
    </source>
</evidence>
<keyword evidence="2" id="KW-1185">Reference proteome</keyword>
<proteinExistence type="predicted"/>
<dbReference type="AlphaFoldDB" id="A0A0H4J175"/>
<accession>A0A0H4J175</accession>
<organism evidence="1 2">
    <name type="scientific">Methylophilales bacterium MBRS-H7</name>
    <dbReference type="NCBI Taxonomy" id="1623450"/>
    <lineage>
        <taxon>Bacteria</taxon>
        <taxon>Pseudomonadati</taxon>
        <taxon>Pseudomonadota</taxon>
        <taxon>Betaproteobacteria</taxon>
        <taxon>Nitrosomonadales</taxon>
        <taxon>OM43 clade</taxon>
    </lineage>
</organism>
<dbReference type="OrthoDB" id="5866325at2"/>